<keyword evidence="3" id="KW-1185">Reference proteome</keyword>
<gene>
    <name evidence="2" type="ORF">ING2E5B_2142</name>
</gene>
<protein>
    <submittedName>
        <fullName evidence="2">Putative membrane protein</fullName>
    </submittedName>
</protein>
<evidence type="ECO:0000313" key="2">
    <source>
        <dbReference type="EMBL" id="CEA16870.1"/>
    </source>
</evidence>
<dbReference type="HOGENOM" id="CLU_052630_0_0_10"/>
<feature type="transmembrane region" description="Helical" evidence="1">
    <location>
        <begin position="103"/>
        <end position="124"/>
    </location>
</feature>
<name>A0A098C1T7_9BACT</name>
<dbReference type="OrthoDB" id="1048788at2"/>
<feature type="transmembrane region" description="Helical" evidence="1">
    <location>
        <begin position="21"/>
        <end position="38"/>
    </location>
</feature>
<accession>A0A098C1T7</accession>
<dbReference type="AlphaFoldDB" id="A0A098C1T7"/>
<evidence type="ECO:0000313" key="3">
    <source>
        <dbReference type="Proteomes" id="UP000032417"/>
    </source>
</evidence>
<dbReference type="Proteomes" id="UP000032417">
    <property type="component" value="Chromosome 1"/>
</dbReference>
<reference evidence="2 3" key="1">
    <citation type="submission" date="2014-08" db="EMBL/GenBank/DDBJ databases">
        <authorList>
            <person name="Wibberg D."/>
        </authorList>
    </citation>
    <scope>NUCLEOTIDE SEQUENCE [LARGE SCALE GENOMIC DNA]</scope>
    <source>
        <strain evidence="3">ING2-E5B</strain>
    </source>
</reference>
<dbReference type="Pfam" id="PF12725">
    <property type="entry name" value="DUF3810"/>
    <property type="match status" value="1"/>
</dbReference>
<dbReference type="InterPro" id="IPR024294">
    <property type="entry name" value="DUF3810"/>
</dbReference>
<evidence type="ECO:0000256" key="1">
    <source>
        <dbReference type="SAM" id="Phobius"/>
    </source>
</evidence>
<keyword evidence="1" id="KW-0472">Membrane</keyword>
<sequence>MAKRADKRGQRLKSRREKKKLIRLLIITLAAILVIALFSRTPTLSECYIQNVYPFISTALSSVSGLIPFSVYDLFIVAAILYLLKLILFLIIRQSSFKKFLYLLLRFTVVLVLWFYFGWGISYFRKDYYSRTDNQQSQYNAENLLNFTNRFIADANNSYVEFDVLEKEGVRLDLENSYNKLSESLSINYPNGKRVPKKMIFEPLYSKMGVSGYFGPFFNEIHVNNYGLNFTYPFTLAHEMSHQFGIASESEANLYAFLVCINSDDERIRYSAYVSIIGYLLNDIYTHLPEQYETIINSIRPEIIADLQRNRKHWLAARNATLSSAQDRAYNAYLKSNRVSSGTENYSEVVGLLISSYDKI</sequence>
<dbReference type="STRING" id="1562970.ING2E5B_2142"/>
<keyword evidence="1" id="KW-0812">Transmembrane</keyword>
<proteinExistence type="predicted"/>
<feature type="transmembrane region" description="Helical" evidence="1">
    <location>
        <begin position="69"/>
        <end position="91"/>
    </location>
</feature>
<keyword evidence="1" id="KW-1133">Transmembrane helix</keyword>
<dbReference type="KEGG" id="pbt:ING2E5B_2142"/>
<organism evidence="2 3">
    <name type="scientific">Fermentimonas caenicola</name>
    <dbReference type="NCBI Taxonomy" id="1562970"/>
    <lineage>
        <taxon>Bacteria</taxon>
        <taxon>Pseudomonadati</taxon>
        <taxon>Bacteroidota</taxon>
        <taxon>Bacteroidia</taxon>
        <taxon>Bacteroidales</taxon>
        <taxon>Dysgonomonadaceae</taxon>
        <taxon>Fermentimonas</taxon>
    </lineage>
</organism>
<dbReference type="EMBL" id="LN515532">
    <property type="protein sequence ID" value="CEA16870.1"/>
    <property type="molecule type" value="Genomic_DNA"/>
</dbReference>